<keyword evidence="3" id="KW-1185">Reference proteome</keyword>
<dbReference type="Gene3D" id="2.60.120.10">
    <property type="entry name" value="Jelly Rolls"/>
    <property type="match status" value="1"/>
</dbReference>
<dbReference type="RefSeq" id="WP_272744946.1">
    <property type="nucleotide sequence ID" value="NZ_JAQQKV010000002.1"/>
</dbReference>
<comment type="caution">
    <text evidence="2">The sequence shown here is derived from an EMBL/GenBank/DDBJ whole genome shotgun (WGS) entry which is preliminary data.</text>
</comment>
<accession>A0ABT5HKV6</accession>
<dbReference type="PANTHER" id="PTHR36440:SF1">
    <property type="entry name" value="PUTATIVE (AFU_ORTHOLOGUE AFUA_8G07350)-RELATED"/>
    <property type="match status" value="1"/>
</dbReference>
<dbReference type="InterPro" id="IPR014710">
    <property type="entry name" value="RmlC-like_jellyroll"/>
</dbReference>
<gene>
    <name evidence="2" type="ORF">PQU98_10755</name>
</gene>
<reference evidence="2 3" key="1">
    <citation type="submission" date="2023-01" db="EMBL/GenBank/DDBJ databases">
        <title>Novel species of the genus Asticcacaulis isolated from rivers.</title>
        <authorList>
            <person name="Lu H."/>
        </authorList>
    </citation>
    <scope>NUCLEOTIDE SEQUENCE [LARGE SCALE GENOMIC DNA]</scope>
    <source>
        <strain evidence="2 3">LKC15W</strain>
    </source>
</reference>
<dbReference type="EMBL" id="JAQQKV010000002">
    <property type="protein sequence ID" value="MDC7676613.1"/>
    <property type="molecule type" value="Genomic_DNA"/>
</dbReference>
<evidence type="ECO:0000313" key="2">
    <source>
        <dbReference type="EMBL" id="MDC7676613.1"/>
    </source>
</evidence>
<name>A0ABT5HKV6_9CAUL</name>
<evidence type="ECO:0000313" key="3">
    <source>
        <dbReference type="Proteomes" id="UP001218579"/>
    </source>
</evidence>
<feature type="domain" description="Cupin type-2" evidence="1">
    <location>
        <begin position="56"/>
        <end position="122"/>
    </location>
</feature>
<sequence>MTPETTAPTQTSSKQAAIVLGPAEGRRYPLGRMTSIFKSDGEETSGRYSISEWWLEPYTRGPGKHVHSDNEDIFYVVEGRVAFLVGDQWIDAPKGSFVRVPAGVIHDFENQSPDRAGVLNIYIPGGFEDDMPGIVDWFQKNPVD</sequence>
<dbReference type="PANTHER" id="PTHR36440">
    <property type="entry name" value="PUTATIVE (AFU_ORTHOLOGUE AFUA_8G07350)-RELATED"/>
    <property type="match status" value="1"/>
</dbReference>
<organism evidence="2 3">
    <name type="scientific">Asticcacaulis machinosus</name>
    <dbReference type="NCBI Taxonomy" id="2984211"/>
    <lineage>
        <taxon>Bacteria</taxon>
        <taxon>Pseudomonadati</taxon>
        <taxon>Pseudomonadota</taxon>
        <taxon>Alphaproteobacteria</taxon>
        <taxon>Caulobacterales</taxon>
        <taxon>Caulobacteraceae</taxon>
        <taxon>Asticcacaulis</taxon>
    </lineage>
</organism>
<dbReference type="SUPFAM" id="SSF51182">
    <property type="entry name" value="RmlC-like cupins"/>
    <property type="match status" value="1"/>
</dbReference>
<dbReference type="InterPro" id="IPR053146">
    <property type="entry name" value="QDO-like"/>
</dbReference>
<evidence type="ECO:0000259" key="1">
    <source>
        <dbReference type="Pfam" id="PF07883"/>
    </source>
</evidence>
<proteinExistence type="predicted"/>
<dbReference type="Pfam" id="PF07883">
    <property type="entry name" value="Cupin_2"/>
    <property type="match status" value="1"/>
</dbReference>
<dbReference type="InterPro" id="IPR013096">
    <property type="entry name" value="Cupin_2"/>
</dbReference>
<protein>
    <submittedName>
        <fullName evidence="2">Cupin domain-containing protein</fullName>
    </submittedName>
</protein>
<dbReference type="Proteomes" id="UP001218579">
    <property type="component" value="Unassembled WGS sequence"/>
</dbReference>
<dbReference type="InterPro" id="IPR011051">
    <property type="entry name" value="RmlC_Cupin_sf"/>
</dbReference>